<sequence length="122" mass="13402">MTCLWAQCWWKPALVCSLTPLMRSKGIAKAAANCGSLCSSKQVAQGQLQTTSDINLHQRPSQDAPEQTQPVVGFKTHQSTPQLAPQATHPKENLGRQQRANHFIVQPPDSSSYTVVRVDVHT</sequence>
<accession>A0A7J7ZX72</accession>
<comment type="caution">
    <text evidence="3">The sequence shown here is derived from an EMBL/GenBank/DDBJ whole genome shotgun (WGS) entry which is preliminary data.</text>
</comment>
<protein>
    <submittedName>
        <fullName evidence="3">Uncharacterized protein</fullName>
    </submittedName>
</protein>
<proteinExistence type="predicted"/>
<dbReference type="AlphaFoldDB" id="A0A7J7ZX72"/>
<dbReference type="EMBL" id="JABWUV010000002">
    <property type="protein sequence ID" value="KAF6378902.1"/>
    <property type="molecule type" value="Genomic_DNA"/>
</dbReference>
<feature type="signal peptide" evidence="2">
    <location>
        <begin position="1"/>
        <end position="17"/>
    </location>
</feature>
<organism evidence="3 4">
    <name type="scientific">Myotis myotis</name>
    <name type="common">Greater mouse-eared bat</name>
    <name type="synonym">Vespertilio myotis</name>
    <dbReference type="NCBI Taxonomy" id="51298"/>
    <lineage>
        <taxon>Eukaryota</taxon>
        <taxon>Metazoa</taxon>
        <taxon>Chordata</taxon>
        <taxon>Craniata</taxon>
        <taxon>Vertebrata</taxon>
        <taxon>Euteleostomi</taxon>
        <taxon>Mammalia</taxon>
        <taxon>Eutheria</taxon>
        <taxon>Laurasiatheria</taxon>
        <taxon>Chiroptera</taxon>
        <taxon>Yangochiroptera</taxon>
        <taxon>Vespertilionidae</taxon>
        <taxon>Myotis</taxon>
    </lineage>
</organism>
<reference evidence="3 4" key="1">
    <citation type="journal article" date="2020" name="Nature">
        <title>Six reference-quality genomes reveal evolution of bat adaptations.</title>
        <authorList>
            <person name="Jebb D."/>
            <person name="Huang Z."/>
            <person name="Pippel M."/>
            <person name="Hughes G.M."/>
            <person name="Lavrichenko K."/>
            <person name="Devanna P."/>
            <person name="Winkler S."/>
            <person name="Jermiin L.S."/>
            <person name="Skirmuntt E.C."/>
            <person name="Katzourakis A."/>
            <person name="Burkitt-Gray L."/>
            <person name="Ray D.A."/>
            <person name="Sullivan K.A.M."/>
            <person name="Roscito J.G."/>
            <person name="Kirilenko B.M."/>
            <person name="Davalos L.M."/>
            <person name="Corthals A.P."/>
            <person name="Power M.L."/>
            <person name="Jones G."/>
            <person name="Ransome R.D."/>
            <person name="Dechmann D.K.N."/>
            <person name="Locatelli A.G."/>
            <person name="Puechmaille S.J."/>
            <person name="Fedrigo O."/>
            <person name="Jarvis E.D."/>
            <person name="Hiller M."/>
            <person name="Vernes S.C."/>
            <person name="Myers E.W."/>
            <person name="Teeling E.C."/>
        </authorList>
    </citation>
    <scope>NUCLEOTIDE SEQUENCE [LARGE SCALE GENOMIC DNA]</scope>
    <source>
        <strain evidence="3">MMyoMyo1</strain>
        <tissue evidence="3">Flight muscle</tissue>
    </source>
</reference>
<dbReference type="Proteomes" id="UP000527355">
    <property type="component" value="Unassembled WGS sequence"/>
</dbReference>
<feature type="chain" id="PRO_5029630839" evidence="2">
    <location>
        <begin position="18"/>
        <end position="122"/>
    </location>
</feature>
<evidence type="ECO:0000256" key="2">
    <source>
        <dbReference type="SAM" id="SignalP"/>
    </source>
</evidence>
<keyword evidence="4" id="KW-1185">Reference proteome</keyword>
<evidence type="ECO:0000313" key="4">
    <source>
        <dbReference type="Proteomes" id="UP000527355"/>
    </source>
</evidence>
<name>A0A7J7ZX72_MYOMY</name>
<evidence type="ECO:0000313" key="3">
    <source>
        <dbReference type="EMBL" id="KAF6378902.1"/>
    </source>
</evidence>
<feature type="compositionally biased region" description="Polar residues" evidence="1">
    <location>
        <begin position="52"/>
        <end position="85"/>
    </location>
</feature>
<feature type="region of interest" description="Disordered" evidence="1">
    <location>
        <begin position="52"/>
        <end position="108"/>
    </location>
</feature>
<gene>
    <name evidence="3" type="ORF">mMyoMyo1_009791</name>
</gene>
<keyword evidence="2" id="KW-0732">Signal</keyword>
<evidence type="ECO:0000256" key="1">
    <source>
        <dbReference type="SAM" id="MobiDB-lite"/>
    </source>
</evidence>